<dbReference type="SUPFAM" id="SSF51197">
    <property type="entry name" value="Clavaminate synthase-like"/>
    <property type="match status" value="1"/>
</dbReference>
<keyword evidence="11" id="KW-0812">Transmembrane</keyword>
<dbReference type="Gene3D" id="2.60.120.330">
    <property type="entry name" value="B-lactam Antibiotic, Isopenicillin N Synthase, Chain"/>
    <property type="match status" value="1"/>
</dbReference>
<keyword evidence="13" id="KW-0223">Dioxygenase</keyword>
<feature type="transmembrane region" description="Helical" evidence="11">
    <location>
        <begin position="12"/>
        <end position="29"/>
    </location>
</feature>
<keyword evidence="6" id="KW-0847">Vitamin C</keyword>
<dbReference type="PANTHER" id="PTHR47991">
    <property type="entry name" value="OXOGLUTARATE/IRON-DEPENDENT DIOXYGENASE"/>
    <property type="match status" value="1"/>
</dbReference>
<feature type="domain" description="Fe2OG dioxygenase" evidence="12">
    <location>
        <begin position="260"/>
        <end position="362"/>
    </location>
</feature>
<keyword evidence="4" id="KW-0963">Cytoplasm</keyword>
<dbReference type="GO" id="GO:0051213">
    <property type="term" value="F:dioxygenase activity"/>
    <property type="evidence" value="ECO:0007669"/>
    <property type="project" value="UniProtKB-KW"/>
</dbReference>
<evidence type="ECO:0000313" key="14">
    <source>
        <dbReference type="Proteomes" id="UP000634136"/>
    </source>
</evidence>
<evidence type="ECO:0000256" key="8">
    <source>
        <dbReference type="ARBA" id="ARBA00023242"/>
    </source>
</evidence>
<dbReference type="InterPro" id="IPR026992">
    <property type="entry name" value="DIOX_N"/>
</dbReference>
<comment type="subcellular location">
    <subcellularLocation>
        <location evidence="2">Cytoplasm</location>
    </subcellularLocation>
    <subcellularLocation>
        <location evidence="1">Nucleus</location>
    </subcellularLocation>
</comment>
<dbReference type="AlphaFoldDB" id="A0A834X3S2"/>
<dbReference type="InterPro" id="IPR005123">
    <property type="entry name" value="Oxoglu/Fe-dep_dioxygenase_dom"/>
</dbReference>
<evidence type="ECO:0000256" key="3">
    <source>
        <dbReference type="ARBA" id="ARBA00008056"/>
    </source>
</evidence>
<dbReference type="Pfam" id="PF03171">
    <property type="entry name" value="2OG-FeII_Oxy"/>
    <property type="match status" value="1"/>
</dbReference>
<keyword evidence="14" id="KW-1185">Reference proteome</keyword>
<evidence type="ECO:0000313" key="13">
    <source>
        <dbReference type="EMBL" id="KAF7837349.1"/>
    </source>
</evidence>
<reference evidence="13" key="1">
    <citation type="submission" date="2020-09" db="EMBL/GenBank/DDBJ databases">
        <title>Genome-Enabled Discovery of Anthraquinone Biosynthesis in Senna tora.</title>
        <authorList>
            <person name="Kang S.-H."/>
            <person name="Pandey R.P."/>
            <person name="Lee C.-M."/>
            <person name="Sim J.-S."/>
            <person name="Jeong J.-T."/>
            <person name="Choi B.-S."/>
            <person name="Jung M."/>
            <person name="Ginzburg D."/>
            <person name="Zhao K."/>
            <person name="Won S.Y."/>
            <person name="Oh T.-J."/>
            <person name="Yu Y."/>
            <person name="Kim N.-H."/>
            <person name="Lee O.R."/>
            <person name="Lee T.-H."/>
            <person name="Bashyal P."/>
            <person name="Kim T.-S."/>
            <person name="Lee W.-H."/>
            <person name="Kawkins C."/>
            <person name="Kim C.-K."/>
            <person name="Kim J.S."/>
            <person name="Ahn B.O."/>
            <person name="Rhee S.Y."/>
            <person name="Sohng J.K."/>
        </authorList>
    </citation>
    <scope>NUCLEOTIDE SEQUENCE</scope>
    <source>
        <tissue evidence="13">Leaf</tissue>
    </source>
</reference>
<comment type="function">
    <text evidence="9">Involved in the regulation of shoot development and salicylic acid (SA) homeostasis.</text>
</comment>
<dbReference type="InterPro" id="IPR044861">
    <property type="entry name" value="IPNS-like_FE2OG_OXY"/>
</dbReference>
<comment type="similarity">
    <text evidence="3 10">Belongs to the iron/ascorbate-dependent oxidoreductase family.</text>
</comment>
<sequence length="412" mass="45468">MGFREPSLHQFISLVVMFFSFFIIFAFIAKSLPFLGNGFSDGGGGNSSVSMDALAPVMTLPSEIRATDISSIKAFAESAKISAIPSTYISLKEPHHAEVADELSAQIPVIDLSLLLSDDPQLHAQAVQDLARACEEWGFFMVINHGIPESLMDEVMSLTEKFHNMSVEEKAEFADKGVSTPIRCGTSFNPKAENVHYWRDYLKVITHPGWAFPHKPEGFNDVAKEYCRVTKNVARKLLEGISESLGLEANAIAKATDFDTGLQVFIANLYPPCPQPELALGMPPHSDHGLLALLIQNGVGGLQINHKGKWVNVNPLPKSILVNTADQLEVASNGRYKSILHRAALNNKETRVSLLIANGPNLENVVAPIPELLEKEEAVFRAMRYKEYFELQQKNKLDGKACVDHIRINPTH</sequence>
<dbReference type="OrthoDB" id="1417731at2759"/>
<dbReference type="PROSITE" id="PS51471">
    <property type="entry name" value="FE2OG_OXY"/>
    <property type="match status" value="1"/>
</dbReference>
<keyword evidence="7 10" id="KW-0408">Iron</keyword>
<evidence type="ECO:0000259" key="12">
    <source>
        <dbReference type="PROSITE" id="PS51471"/>
    </source>
</evidence>
<dbReference type="GO" id="GO:0005634">
    <property type="term" value="C:nucleus"/>
    <property type="evidence" value="ECO:0007669"/>
    <property type="project" value="UniProtKB-SubCell"/>
</dbReference>
<keyword evidence="11" id="KW-0472">Membrane</keyword>
<dbReference type="GO" id="GO:0046872">
    <property type="term" value="F:metal ion binding"/>
    <property type="evidence" value="ECO:0007669"/>
    <property type="project" value="UniProtKB-KW"/>
</dbReference>
<evidence type="ECO:0000256" key="1">
    <source>
        <dbReference type="ARBA" id="ARBA00004123"/>
    </source>
</evidence>
<keyword evidence="10" id="KW-0560">Oxidoreductase</keyword>
<keyword evidence="8" id="KW-0539">Nucleus</keyword>
<dbReference type="GO" id="GO:0005737">
    <property type="term" value="C:cytoplasm"/>
    <property type="evidence" value="ECO:0007669"/>
    <property type="project" value="UniProtKB-SubCell"/>
</dbReference>
<evidence type="ECO:0000256" key="9">
    <source>
        <dbReference type="ARBA" id="ARBA00059922"/>
    </source>
</evidence>
<evidence type="ECO:0000256" key="7">
    <source>
        <dbReference type="ARBA" id="ARBA00023004"/>
    </source>
</evidence>
<name>A0A834X3S2_9FABA</name>
<evidence type="ECO:0000256" key="2">
    <source>
        <dbReference type="ARBA" id="ARBA00004496"/>
    </source>
</evidence>
<keyword evidence="11" id="KW-1133">Transmembrane helix</keyword>
<evidence type="ECO:0000256" key="10">
    <source>
        <dbReference type="RuleBase" id="RU003682"/>
    </source>
</evidence>
<proteinExistence type="inferred from homology"/>
<evidence type="ECO:0000256" key="11">
    <source>
        <dbReference type="SAM" id="Phobius"/>
    </source>
</evidence>
<dbReference type="FunFam" id="2.60.120.330:FF:000015">
    <property type="entry name" value="Protein DMR6-LIKE OXYGENASE 1"/>
    <property type="match status" value="1"/>
</dbReference>
<keyword evidence="5 10" id="KW-0479">Metal-binding</keyword>
<comment type="caution">
    <text evidence="13">The sequence shown here is derived from an EMBL/GenBank/DDBJ whole genome shotgun (WGS) entry which is preliminary data.</text>
</comment>
<dbReference type="InterPro" id="IPR027443">
    <property type="entry name" value="IPNS-like_sf"/>
</dbReference>
<dbReference type="InterPro" id="IPR050295">
    <property type="entry name" value="Plant_2OG-oxidoreductases"/>
</dbReference>
<accession>A0A834X3S2</accession>
<evidence type="ECO:0000256" key="5">
    <source>
        <dbReference type="ARBA" id="ARBA00022723"/>
    </source>
</evidence>
<gene>
    <name evidence="13" type="ORF">G2W53_005831</name>
</gene>
<dbReference type="Proteomes" id="UP000634136">
    <property type="component" value="Unassembled WGS sequence"/>
</dbReference>
<evidence type="ECO:0000256" key="6">
    <source>
        <dbReference type="ARBA" id="ARBA00022896"/>
    </source>
</evidence>
<protein>
    <submittedName>
        <fullName evidence="13">Flavanone 3-dioxygenase 2-like</fullName>
    </submittedName>
</protein>
<dbReference type="GO" id="GO:0031418">
    <property type="term" value="F:L-ascorbic acid binding"/>
    <property type="evidence" value="ECO:0007669"/>
    <property type="project" value="UniProtKB-KW"/>
</dbReference>
<organism evidence="13 14">
    <name type="scientific">Senna tora</name>
    <dbReference type="NCBI Taxonomy" id="362788"/>
    <lineage>
        <taxon>Eukaryota</taxon>
        <taxon>Viridiplantae</taxon>
        <taxon>Streptophyta</taxon>
        <taxon>Embryophyta</taxon>
        <taxon>Tracheophyta</taxon>
        <taxon>Spermatophyta</taxon>
        <taxon>Magnoliopsida</taxon>
        <taxon>eudicotyledons</taxon>
        <taxon>Gunneridae</taxon>
        <taxon>Pentapetalae</taxon>
        <taxon>rosids</taxon>
        <taxon>fabids</taxon>
        <taxon>Fabales</taxon>
        <taxon>Fabaceae</taxon>
        <taxon>Caesalpinioideae</taxon>
        <taxon>Cassia clade</taxon>
        <taxon>Senna</taxon>
    </lineage>
</organism>
<evidence type="ECO:0000256" key="4">
    <source>
        <dbReference type="ARBA" id="ARBA00022490"/>
    </source>
</evidence>
<dbReference type="EMBL" id="JAAIUW010000003">
    <property type="protein sequence ID" value="KAF7837349.1"/>
    <property type="molecule type" value="Genomic_DNA"/>
</dbReference>
<dbReference type="Pfam" id="PF14226">
    <property type="entry name" value="DIOX_N"/>
    <property type="match status" value="1"/>
</dbReference>